<keyword evidence="1" id="KW-0812">Transmembrane</keyword>
<dbReference type="EMBL" id="FNEG01000001">
    <property type="protein sequence ID" value="SDI30191.1"/>
    <property type="molecule type" value="Genomic_DNA"/>
</dbReference>
<evidence type="ECO:0000256" key="1">
    <source>
        <dbReference type="SAM" id="Phobius"/>
    </source>
</evidence>
<proteinExistence type="predicted"/>
<accession>A0A2X2WVC5</accession>
<feature type="transmembrane region" description="Helical" evidence="1">
    <location>
        <begin position="37"/>
        <end position="57"/>
    </location>
</feature>
<dbReference type="STRING" id="445960.SAMN05421542_0768"/>
<reference evidence="3 5" key="2">
    <citation type="submission" date="2018-06" db="EMBL/GenBank/DDBJ databases">
        <authorList>
            <consortium name="Pathogen Informatics"/>
            <person name="Doyle S."/>
        </authorList>
    </citation>
    <scope>NUCLEOTIDE SEQUENCE [LARGE SCALE GENOMIC DNA]</scope>
    <source>
        <strain evidence="3 5">NCTC13492</strain>
    </source>
</reference>
<protein>
    <submittedName>
        <fullName evidence="3">Uncharacterized protein</fullName>
    </submittedName>
</protein>
<evidence type="ECO:0000313" key="2">
    <source>
        <dbReference type="EMBL" id="SDI30191.1"/>
    </source>
</evidence>
<keyword evidence="4" id="KW-1185">Reference proteome</keyword>
<keyword evidence="1" id="KW-1133">Transmembrane helix</keyword>
<feature type="transmembrane region" description="Helical" evidence="1">
    <location>
        <begin position="69"/>
        <end position="91"/>
    </location>
</feature>
<feature type="transmembrane region" description="Helical" evidence="1">
    <location>
        <begin position="12"/>
        <end position="31"/>
    </location>
</feature>
<dbReference type="Proteomes" id="UP000251670">
    <property type="component" value="Unassembled WGS sequence"/>
</dbReference>
<name>A0A2X2WVC5_CHRJE</name>
<dbReference type="AlphaFoldDB" id="A0A2X2WVC5"/>
<keyword evidence="1" id="KW-0472">Membrane</keyword>
<evidence type="ECO:0000313" key="4">
    <source>
        <dbReference type="Proteomes" id="UP000199426"/>
    </source>
</evidence>
<dbReference type="Proteomes" id="UP000199426">
    <property type="component" value="Unassembled WGS sequence"/>
</dbReference>
<sequence length="169" mass="20111">MIVKGLLSQKWFYIVMIGLLIIFIQNSKLILHMHFTINVLLFMIPFLSIFFYLLLKGRKDKTYSLKENLIDAGGIAFFILFILKIMINFYIKSYSEDQKILIMRLPVSNLTSGRQDLIYFEFEGEKYSLRYSNRDLEKQDVINNYNIELSYSPSVFDTYVVKNYRIVHK</sequence>
<organism evidence="3 5">
    <name type="scientific">Chryseobacterium jejuense</name>
    <dbReference type="NCBI Taxonomy" id="445960"/>
    <lineage>
        <taxon>Bacteria</taxon>
        <taxon>Pseudomonadati</taxon>
        <taxon>Bacteroidota</taxon>
        <taxon>Flavobacteriia</taxon>
        <taxon>Flavobacteriales</taxon>
        <taxon>Weeksellaceae</taxon>
        <taxon>Chryseobacterium group</taxon>
        <taxon>Chryseobacterium</taxon>
    </lineage>
</organism>
<evidence type="ECO:0000313" key="3">
    <source>
        <dbReference type="EMBL" id="SQB44688.1"/>
    </source>
</evidence>
<reference evidence="2 4" key="1">
    <citation type="submission" date="2016-10" db="EMBL/GenBank/DDBJ databases">
        <authorList>
            <person name="Varghese N."/>
            <person name="Submissions S."/>
        </authorList>
    </citation>
    <scope>NUCLEOTIDE SEQUENCE [LARGE SCALE GENOMIC DNA]</scope>
    <source>
        <strain evidence="2 4">DSM 19299</strain>
    </source>
</reference>
<dbReference type="EMBL" id="UAWB01000005">
    <property type="protein sequence ID" value="SQB44688.1"/>
    <property type="molecule type" value="Genomic_DNA"/>
</dbReference>
<gene>
    <name evidence="3" type="ORF">NCTC13492_02542</name>
    <name evidence="2" type="ORF">SAMN05421542_0768</name>
</gene>
<evidence type="ECO:0000313" key="5">
    <source>
        <dbReference type="Proteomes" id="UP000251670"/>
    </source>
</evidence>